<dbReference type="Gene3D" id="2.70.150.10">
    <property type="entry name" value="Calcium-transporting ATPase, cytoplasmic transduction domain A"/>
    <property type="match status" value="1"/>
</dbReference>
<evidence type="ECO:0000256" key="2">
    <source>
        <dbReference type="ARBA" id="ARBA00022448"/>
    </source>
</evidence>
<comment type="subcellular location">
    <subcellularLocation>
        <location evidence="1">Cell membrane</location>
        <topology evidence="1">Multi-pass membrane protein</topology>
    </subcellularLocation>
</comment>
<dbReference type="Gene3D" id="3.40.50.1000">
    <property type="entry name" value="HAD superfamily/HAD-like"/>
    <property type="match status" value="1"/>
</dbReference>
<feature type="region of interest" description="Disordered" evidence="12">
    <location>
        <begin position="546"/>
        <end position="565"/>
    </location>
</feature>
<feature type="transmembrane region" description="Helical" evidence="13">
    <location>
        <begin position="231"/>
        <end position="253"/>
    </location>
</feature>
<dbReference type="SUPFAM" id="SSF55008">
    <property type="entry name" value="HMA, heavy metal-associated domain"/>
    <property type="match status" value="1"/>
</dbReference>
<dbReference type="InterPro" id="IPR023214">
    <property type="entry name" value="HAD_sf"/>
</dbReference>
<feature type="transmembrane region" description="Helical" evidence="13">
    <location>
        <begin position="193"/>
        <end position="219"/>
    </location>
</feature>
<keyword evidence="6" id="KW-0479">Metal-binding</keyword>
<organism evidence="16 17">
    <name type="scientific">Oceaniferula marina</name>
    <dbReference type="NCBI Taxonomy" id="2748318"/>
    <lineage>
        <taxon>Bacteria</taxon>
        <taxon>Pseudomonadati</taxon>
        <taxon>Verrucomicrobiota</taxon>
        <taxon>Verrucomicrobiia</taxon>
        <taxon>Verrucomicrobiales</taxon>
        <taxon>Verrucomicrobiaceae</taxon>
        <taxon>Oceaniferula</taxon>
    </lineage>
</organism>
<keyword evidence="9 13" id="KW-1133">Transmembrane helix</keyword>
<evidence type="ECO:0000313" key="16">
    <source>
        <dbReference type="EMBL" id="NWK56722.1"/>
    </source>
</evidence>
<keyword evidence="17" id="KW-1185">Reference proteome</keyword>
<dbReference type="NCBIfam" id="TIGR01494">
    <property type="entry name" value="ATPase_P-type"/>
    <property type="match status" value="1"/>
</dbReference>
<evidence type="ECO:0000256" key="11">
    <source>
        <dbReference type="ARBA" id="ARBA00023136"/>
    </source>
</evidence>
<dbReference type="GO" id="GO:0016887">
    <property type="term" value="F:ATP hydrolysis activity"/>
    <property type="evidence" value="ECO:0007669"/>
    <property type="project" value="InterPro"/>
</dbReference>
<dbReference type="InterPro" id="IPR023299">
    <property type="entry name" value="ATPase_P-typ_cyto_dom_N"/>
</dbReference>
<feature type="transmembrane region" description="Helical" evidence="13">
    <location>
        <begin position="766"/>
        <end position="787"/>
    </location>
</feature>
<keyword evidence="5 13" id="KW-0812">Transmembrane</keyword>
<evidence type="ECO:0000256" key="9">
    <source>
        <dbReference type="ARBA" id="ARBA00022989"/>
    </source>
</evidence>
<keyword evidence="4" id="KW-0597">Phosphoprotein</keyword>
<keyword evidence="3" id="KW-1003">Cell membrane</keyword>
<dbReference type="Pfam" id="PF12156">
    <property type="entry name" value="ATPase-cat_bd"/>
    <property type="match status" value="1"/>
</dbReference>
<comment type="caution">
    <text evidence="16">The sequence shown here is derived from an EMBL/GenBank/DDBJ whole genome shotgun (WGS) entry which is preliminary data.</text>
</comment>
<dbReference type="Proteomes" id="UP000557872">
    <property type="component" value="Unassembled WGS sequence"/>
</dbReference>
<dbReference type="GO" id="GO:0005524">
    <property type="term" value="F:ATP binding"/>
    <property type="evidence" value="ECO:0007669"/>
    <property type="project" value="InterPro"/>
</dbReference>
<keyword evidence="11 13" id="KW-0472">Membrane</keyword>
<accession>A0A851GIG3</accession>
<evidence type="ECO:0000259" key="14">
    <source>
        <dbReference type="Pfam" id="PF00122"/>
    </source>
</evidence>
<dbReference type="InterPro" id="IPR001757">
    <property type="entry name" value="P_typ_ATPase"/>
</dbReference>
<dbReference type="InterPro" id="IPR036163">
    <property type="entry name" value="HMA_dom_sf"/>
</dbReference>
<dbReference type="EMBL" id="JACBAZ010000005">
    <property type="protein sequence ID" value="NWK56722.1"/>
    <property type="molecule type" value="Genomic_DNA"/>
</dbReference>
<sequence length="802" mass="87593">MPKHCIHCQTPLEPSQEASGFCCTGCEFVYQLIHNEGLEKFYDLKRDEASAPLRDQPFQQYDFQWLQDAVTQQVEEEPEAQTIEFIGSLQGISCIGCVWLVEKLFLRHPGSIRCDIVPSTGAIFLTWKRDSLNILDFARELQQFGYLLGPARSAQKQSGEFKQLGGKLGICGAFALNGMVFSLPRYLGMKPDFAFANIFDLITFISATLAMLVGGSWFIKRAIQGVKAGVIHMDLPIALGVSLAYLGSLVGWLLRYEALMYFDFVAIFIFLMLGGRWLQTAAVERNRNRLLEQTPVPLSVQDAEDGHAIEIDDIAEGTKYQLPAGQTAPVASIIASGSADFSLEWINGEPDPVHRSSGMSIPAGAINLSDSQAVLTAEENWSDSLLAKLIRPGESSARSPLMETILRYYLAAVLIIGIGGGLAWLLTGNSLPAAIQVTISVFVISCPCALGVALPLADELASGKMRTLGVFIRRPAFWSRIRQIRTIFFDKTGTLTLELPQLVDKRELETLDDQAASALAQLCSRSRHPLSRSLMHALGIRGQQLLSQTKSSQQNAHSKPEELPGLGTRFLDAQAVTWSLGRGGWDGQSDAIEAATRAGSELRRDGKLIAHFTFHESLRPEARKTLLALKDRHPHILSGDHPDRVQAIAKNLGIKPELVHPALSPEDKARLVKEIDPSGSLFLGDGANDSLAFDAAWMTGAVAGRGLLEAKADFYFLSNGLQFLPKMLNLAKKYAFAIRSVFTFSLSYNLIAVGICLSGHMNPLLAAILMPLSSLISLAIITFLIPANTRSNDLIAKSSSSL</sequence>
<dbReference type="GO" id="GO:0005886">
    <property type="term" value="C:plasma membrane"/>
    <property type="evidence" value="ECO:0007669"/>
    <property type="project" value="UniProtKB-SubCell"/>
</dbReference>
<keyword evidence="10" id="KW-0406">Ion transport</keyword>
<protein>
    <submittedName>
        <fullName evidence="16">Heavy metal translocating P-type ATPase metal-binding domain-containing protein</fullName>
    </submittedName>
</protein>
<evidence type="ECO:0000256" key="13">
    <source>
        <dbReference type="SAM" id="Phobius"/>
    </source>
</evidence>
<keyword evidence="8" id="KW-1278">Translocase</keyword>
<evidence type="ECO:0000256" key="1">
    <source>
        <dbReference type="ARBA" id="ARBA00004651"/>
    </source>
</evidence>
<dbReference type="Pfam" id="PF00122">
    <property type="entry name" value="E1-E2_ATPase"/>
    <property type="match status" value="1"/>
</dbReference>
<evidence type="ECO:0000256" key="12">
    <source>
        <dbReference type="SAM" id="MobiDB-lite"/>
    </source>
</evidence>
<feature type="domain" description="Putative metal-binding" evidence="15">
    <location>
        <begin position="4"/>
        <end position="70"/>
    </location>
</feature>
<feature type="transmembrane region" description="Helical" evidence="13">
    <location>
        <begin position="408"/>
        <end position="427"/>
    </location>
</feature>
<dbReference type="InterPro" id="IPR036412">
    <property type="entry name" value="HAD-like_sf"/>
</dbReference>
<evidence type="ECO:0000256" key="10">
    <source>
        <dbReference type="ARBA" id="ARBA00023065"/>
    </source>
</evidence>
<name>A0A851GIG3_9BACT</name>
<keyword evidence="7" id="KW-0460">Magnesium</keyword>
<reference evidence="16 17" key="1">
    <citation type="submission" date="2020-07" db="EMBL/GenBank/DDBJ databases">
        <title>Roseicoccus Jingziensis gen. nov., sp. nov., isolated from coastal seawater.</title>
        <authorList>
            <person name="Feng X."/>
        </authorList>
    </citation>
    <scope>NUCLEOTIDE SEQUENCE [LARGE SCALE GENOMIC DNA]</scope>
    <source>
        <strain evidence="16 17">N1E253</strain>
    </source>
</reference>
<feature type="transmembrane region" description="Helical" evidence="13">
    <location>
        <begin position="433"/>
        <end position="457"/>
    </location>
</feature>
<feature type="transmembrane region" description="Helical" evidence="13">
    <location>
        <begin position="168"/>
        <end position="187"/>
    </location>
</feature>
<dbReference type="InterPro" id="IPR023298">
    <property type="entry name" value="ATPase_P-typ_TM_dom_sf"/>
</dbReference>
<dbReference type="Gene3D" id="3.40.1110.10">
    <property type="entry name" value="Calcium-transporting ATPase, cytoplasmic domain N"/>
    <property type="match status" value="1"/>
</dbReference>
<dbReference type="PANTHER" id="PTHR43520">
    <property type="entry name" value="ATP7, ISOFORM B"/>
    <property type="match status" value="1"/>
</dbReference>
<keyword evidence="2" id="KW-0813">Transport</keyword>
<dbReference type="AlphaFoldDB" id="A0A851GIG3"/>
<evidence type="ECO:0000259" key="15">
    <source>
        <dbReference type="Pfam" id="PF12156"/>
    </source>
</evidence>
<feature type="transmembrane region" description="Helical" evidence="13">
    <location>
        <begin position="259"/>
        <end position="278"/>
    </location>
</feature>
<evidence type="ECO:0000256" key="7">
    <source>
        <dbReference type="ARBA" id="ARBA00022842"/>
    </source>
</evidence>
<dbReference type="Pfam" id="PF00702">
    <property type="entry name" value="Hydrolase"/>
    <property type="match status" value="1"/>
</dbReference>
<evidence type="ECO:0000256" key="6">
    <source>
        <dbReference type="ARBA" id="ARBA00022723"/>
    </source>
</evidence>
<dbReference type="SUPFAM" id="SSF81665">
    <property type="entry name" value="Calcium ATPase, transmembrane domain M"/>
    <property type="match status" value="1"/>
</dbReference>
<dbReference type="SUPFAM" id="SSF56784">
    <property type="entry name" value="HAD-like"/>
    <property type="match status" value="1"/>
</dbReference>
<evidence type="ECO:0000256" key="4">
    <source>
        <dbReference type="ARBA" id="ARBA00022553"/>
    </source>
</evidence>
<proteinExistence type="predicted"/>
<dbReference type="GO" id="GO:0005507">
    <property type="term" value="F:copper ion binding"/>
    <property type="evidence" value="ECO:0007669"/>
    <property type="project" value="TreeGrafter"/>
</dbReference>
<dbReference type="InterPro" id="IPR021993">
    <property type="entry name" value="ATPase-cat-bd"/>
</dbReference>
<evidence type="ECO:0000256" key="3">
    <source>
        <dbReference type="ARBA" id="ARBA00022475"/>
    </source>
</evidence>
<gene>
    <name evidence="16" type="ORF">HW115_13950</name>
</gene>
<dbReference type="PANTHER" id="PTHR43520:SF5">
    <property type="entry name" value="CATION-TRANSPORTING P-TYPE ATPASE-RELATED"/>
    <property type="match status" value="1"/>
</dbReference>
<dbReference type="GO" id="GO:0043682">
    <property type="term" value="F:P-type divalent copper transporter activity"/>
    <property type="evidence" value="ECO:0007669"/>
    <property type="project" value="TreeGrafter"/>
</dbReference>
<dbReference type="GO" id="GO:0055070">
    <property type="term" value="P:copper ion homeostasis"/>
    <property type="evidence" value="ECO:0007669"/>
    <property type="project" value="TreeGrafter"/>
</dbReference>
<evidence type="ECO:0000256" key="5">
    <source>
        <dbReference type="ARBA" id="ARBA00022692"/>
    </source>
</evidence>
<evidence type="ECO:0000313" key="17">
    <source>
        <dbReference type="Proteomes" id="UP000557872"/>
    </source>
</evidence>
<evidence type="ECO:0000256" key="8">
    <source>
        <dbReference type="ARBA" id="ARBA00022967"/>
    </source>
</evidence>
<feature type="transmembrane region" description="Helical" evidence="13">
    <location>
        <begin position="736"/>
        <end position="760"/>
    </location>
</feature>
<dbReference type="RefSeq" id="WP_178933518.1">
    <property type="nucleotide sequence ID" value="NZ_JACBAZ010000005.1"/>
</dbReference>
<feature type="domain" description="P-type ATPase A" evidence="14">
    <location>
        <begin position="305"/>
        <end position="391"/>
    </location>
</feature>
<dbReference type="InterPro" id="IPR059000">
    <property type="entry name" value="ATPase_P-type_domA"/>
</dbReference>